<evidence type="ECO:0000256" key="1">
    <source>
        <dbReference type="SAM" id="Phobius"/>
    </source>
</evidence>
<protein>
    <submittedName>
        <fullName evidence="2">ABC transporter, permease protein</fullName>
    </submittedName>
</protein>
<comment type="caution">
    <text evidence="2">The sequence shown here is derived from an EMBL/GenBank/DDBJ whole genome shotgun (WGS) entry which is preliminary data.</text>
</comment>
<keyword evidence="1" id="KW-0472">Membrane</keyword>
<organism evidence="2">
    <name type="scientific">human gut metagenome</name>
    <dbReference type="NCBI Taxonomy" id="408170"/>
    <lineage>
        <taxon>unclassified sequences</taxon>
        <taxon>metagenomes</taxon>
        <taxon>organismal metagenomes</taxon>
    </lineage>
</organism>
<keyword evidence="1" id="KW-0812">Transmembrane</keyword>
<dbReference type="Pfam" id="PF12730">
    <property type="entry name" value="ABC2_membrane_4"/>
    <property type="match status" value="1"/>
</dbReference>
<feature type="transmembrane region" description="Helical" evidence="1">
    <location>
        <begin position="103"/>
        <end position="123"/>
    </location>
</feature>
<sequence>MLGILSATIVYREQADDVFKQLLIIPLKKEQLMLAKWAVTLVFSEAFMIISTLFTISVGLCLNLVSLDIHLIVFVLLKVIEAAAVLSVSNIPILATAFSSKGYLLPCCAAIVYAFLGFIFASANPYFIPSASAIFYIEHDLPNVVLPKEYEPFSIIMCFIIWTFLSIIIALRGMERE</sequence>
<name>K1S5V5_9ZZZZ</name>
<keyword evidence="1" id="KW-1133">Transmembrane helix</keyword>
<evidence type="ECO:0000313" key="2">
    <source>
        <dbReference type="EMBL" id="EKC52848.1"/>
    </source>
</evidence>
<accession>K1S5V5</accession>
<feature type="transmembrane region" description="Helical" evidence="1">
    <location>
        <begin position="153"/>
        <end position="171"/>
    </location>
</feature>
<proteinExistence type="predicted"/>
<feature type="transmembrane region" description="Helical" evidence="1">
    <location>
        <begin position="37"/>
        <end position="65"/>
    </location>
</feature>
<dbReference type="AlphaFoldDB" id="K1S5V5"/>
<reference evidence="2" key="1">
    <citation type="journal article" date="2013" name="Environ. Microbiol.">
        <title>Microbiota from the distal guts of lean and obese adolescents exhibit partial functional redundancy besides clear differences in community structure.</title>
        <authorList>
            <person name="Ferrer M."/>
            <person name="Ruiz A."/>
            <person name="Lanza F."/>
            <person name="Haange S.B."/>
            <person name="Oberbach A."/>
            <person name="Till H."/>
            <person name="Bargiela R."/>
            <person name="Campoy C."/>
            <person name="Segura M.T."/>
            <person name="Richter M."/>
            <person name="von Bergen M."/>
            <person name="Seifert J."/>
            <person name="Suarez A."/>
        </authorList>
    </citation>
    <scope>NUCLEOTIDE SEQUENCE</scope>
</reference>
<dbReference type="EMBL" id="AJWZ01008893">
    <property type="protein sequence ID" value="EKC52848.1"/>
    <property type="molecule type" value="Genomic_DNA"/>
</dbReference>
<gene>
    <name evidence="2" type="ORF">OBE_12887</name>
</gene>
<feature type="transmembrane region" description="Helical" evidence="1">
    <location>
        <begin position="71"/>
        <end position="91"/>
    </location>
</feature>